<feature type="domain" description="TIR" evidence="1">
    <location>
        <begin position="39"/>
        <end position="118"/>
    </location>
</feature>
<dbReference type="InterPro" id="IPR035897">
    <property type="entry name" value="Toll_tir_struct_dom_sf"/>
</dbReference>
<keyword evidence="3" id="KW-1185">Reference proteome</keyword>
<dbReference type="KEGG" id="chq:AQ619_07250"/>
<evidence type="ECO:0000313" key="2">
    <source>
        <dbReference type="EMBL" id="ALL13165.1"/>
    </source>
</evidence>
<dbReference type="InterPro" id="IPR000157">
    <property type="entry name" value="TIR_dom"/>
</dbReference>
<evidence type="ECO:0000259" key="1">
    <source>
        <dbReference type="Pfam" id="PF13676"/>
    </source>
</evidence>
<proteinExistence type="predicted"/>
<dbReference type="AlphaFoldDB" id="A0A0P0NZH5"/>
<evidence type="ECO:0000313" key="3">
    <source>
        <dbReference type="Proteomes" id="UP000056905"/>
    </source>
</evidence>
<dbReference type="EMBL" id="CP013002">
    <property type="protein sequence ID" value="ALL13165.1"/>
    <property type="molecule type" value="Genomic_DNA"/>
</dbReference>
<dbReference type="GO" id="GO:0007165">
    <property type="term" value="P:signal transduction"/>
    <property type="evidence" value="ECO:0007669"/>
    <property type="project" value="InterPro"/>
</dbReference>
<accession>A0A0P0NZH5</accession>
<dbReference type="Pfam" id="PF13676">
    <property type="entry name" value="TIR_2"/>
    <property type="match status" value="1"/>
</dbReference>
<dbReference type="SUPFAM" id="SSF52200">
    <property type="entry name" value="Toll/Interleukin receptor TIR domain"/>
    <property type="match status" value="1"/>
</dbReference>
<dbReference type="Gene3D" id="3.40.50.10140">
    <property type="entry name" value="Toll/interleukin-1 receptor homology (TIR) domain"/>
    <property type="match status" value="1"/>
</dbReference>
<dbReference type="OrthoDB" id="9810385at2"/>
<reference evidence="2 3" key="1">
    <citation type="submission" date="2015-10" db="EMBL/GenBank/DDBJ databases">
        <title>Conservation of the essential genome among Caulobacter and Brevundimonas species.</title>
        <authorList>
            <person name="Scott D."/>
            <person name="Ely B."/>
        </authorList>
    </citation>
    <scope>NUCLEOTIDE SEQUENCE [LARGE SCALE GENOMIC DNA]</scope>
    <source>
        <strain evidence="2 3">CB4</strain>
    </source>
</reference>
<dbReference type="RefSeq" id="WP_062145899.1">
    <property type="nucleotide sequence ID" value="NZ_CP013002.1"/>
</dbReference>
<organism evidence="2 3">
    <name type="scientific">Caulobacter henricii</name>
    <dbReference type="NCBI Taxonomy" id="69395"/>
    <lineage>
        <taxon>Bacteria</taxon>
        <taxon>Pseudomonadati</taxon>
        <taxon>Pseudomonadota</taxon>
        <taxon>Alphaproteobacteria</taxon>
        <taxon>Caulobacterales</taxon>
        <taxon>Caulobacteraceae</taxon>
        <taxon>Caulobacter</taxon>
    </lineage>
</organism>
<sequence length="183" mass="20767">MAEFITRSELRAFAASRSLTEQAELRKSTRQRASEGSTFLSHSSKDEDLVVGATIVLENHGARVYTDEVDPEMPPYTTDETANLLKKRIQQTKKFVLLVTKNSKESKWVPWELGLADGYKGLSRIALFPSADSAHDTTWAESEYLGLYDRIVWGRMKDYREPLWMVLDHKANTATPLSNWLAA</sequence>
<name>A0A0P0NZH5_9CAUL</name>
<protein>
    <recommendedName>
        <fullName evidence="1">TIR domain-containing protein</fullName>
    </recommendedName>
</protein>
<dbReference type="STRING" id="69395.AQ619_07250"/>
<gene>
    <name evidence="2" type="ORF">AQ619_07250</name>
</gene>
<dbReference type="Proteomes" id="UP000056905">
    <property type="component" value="Chromosome"/>
</dbReference>